<evidence type="ECO:0000313" key="1">
    <source>
        <dbReference type="EMBL" id="MPN15952.1"/>
    </source>
</evidence>
<name>A0A645FQR0_9ZZZZ</name>
<protein>
    <submittedName>
        <fullName evidence="1">Uncharacterized protein</fullName>
    </submittedName>
</protein>
<dbReference type="EMBL" id="VSSQ01062838">
    <property type="protein sequence ID" value="MPN15952.1"/>
    <property type="molecule type" value="Genomic_DNA"/>
</dbReference>
<sequence>MSPWCGQRCPDQGTGGVGTQVDVAGDARRQVVLQGFQAEAEQGGQKGGANYQAQLAPVLWQCGRQDEAERDVAQDVEHQILDHEVLWPGCPQIVEQRQATLAPPRKRVQAGVCHQNGIGNGELAGQIVWRQVGGVCRSDRESIRP</sequence>
<proteinExistence type="predicted"/>
<reference evidence="1" key="1">
    <citation type="submission" date="2019-08" db="EMBL/GenBank/DDBJ databases">
        <authorList>
            <person name="Kucharzyk K."/>
            <person name="Murdoch R.W."/>
            <person name="Higgins S."/>
            <person name="Loffler F."/>
        </authorList>
    </citation>
    <scope>NUCLEOTIDE SEQUENCE</scope>
</reference>
<organism evidence="1">
    <name type="scientific">bioreactor metagenome</name>
    <dbReference type="NCBI Taxonomy" id="1076179"/>
    <lineage>
        <taxon>unclassified sequences</taxon>
        <taxon>metagenomes</taxon>
        <taxon>ecological metagenomes</taxon>
    </lineage>
</organism>
<gene>
    <name evidence="1" type="ORF">SDC9_163288</name>
</gene>
<accession>A0A645FQR0</accession>
<comment type="caution">
    <text evidence="1">The sequence shown here is derived from an EMBL/GenBank/DDBJ whole genome shotgun (WGS) entry which is preliminary data.</text>
</comment>
<dbReference type="AlphaFoldDB" id="A0A645FQR0"/>